<protein>
    <submittedName>
        <fullName evidence="2">Uncharacterized protein</fullName>
    </submittedName>
</protein>
<organism evidence="2 3">
    <name type="scientific">Drosophila madeirensis</name>
    <name type="common">Fruit fly</name>
    <dbReference type="NCBI Taxonomy" id="30013"/>
    <lineage>
        <taxon>Eukaryota</taxon>
        <taxon>Metazoa</taxon>
        <taxon>Ecdysozoa</taxon>
        <taxon>Arthropoda</taxon>
        <taxon>Hexapoda</taxon>
        <taxon>Insecta</taxon>
        <taxon>Pterygota</taxon>
        <taxon>Neoptera</taxon>
        <taxon>Endopterygota</taxon>
        <taxon>Diptera</taxon>
        <taxon>Brachycera</taxon>
        <taxon>Muscomorpha</taxon>
        <taxon>Ephydroidea</taxon>
        <taxon>Drosophilidae</taxon>
        <taxon>Drosophila</taxon>
        <taxon>Sophophora</taxon>
    </lineage>
</organism>
<evidence type="ECO:0000313" key="2">
    <source>
        <dbReference type="EMBL" id="BFF98393.1"/>
    </source>
</evidence>
<accession>A0AAU9FRB8</accession>
<evidence type="ECO:0000256" key="1">
    <source>
        <dbReference type="SAM" id="MobiDB-lite"/>
    </source>
</evidence>
<sequence length="272" mass="31585">MHGTMPDVVCCRCGSLPHTLPYCIGGTGREYHCFCCLKPPPQKCINCNAWRDIDMSMAHTGCAQASFHVFVYTEPWPPFPSETVNIPAVQPSSADLLIPFRYEPEQAVPEVRSEPEDMIVLDDDEEPSEPEDVKPPRKPLQEPDWYTVNEIKEWTHCIRCNKERTRMTGWIRHAQMCGQDPHKNAKKFFIYNHIKGWCNYLVMDCRWDTHSATSTGTCRTCRTARERGNPLPYMPQPPARPDERKLAAQRVRNRRIRKQRRMTRMFSPPPNL</sequence>
<proteinExistence type="predicted"/>
<feature type="compositionally biased region" description="Basic and acidic residues" evidence="1">
    <location>
        <begin position="131"/>
        <end position="141"/>
    </location>
</feature>
<name>A0AAU9FRB8_DROMD</name>
<dbReference type="AlphaFoldDB" id="A0AAU9FRB8"/>
<feature type="region of interest" description="Disordered" evidence="1">
    <location>
        <begin position="120"/>
        <end position="141"/>
    </location>
</feature>
<dbReference type="EMBL" id="AP029265">
    <property type="protein sequence ID" value="BFF98393.1"/>
    <property type="molecule type" value="Genomic_DNA"/>
</dbReference>
<reference evidence="2 3" key="1">
    <citation type="submission" date="2024-02" db="EMBL/GenBank/DDBJ databases">
        <title>A chromosome-level genome assembly of Drosophila madeirensis, a fruit fly species endemic to Madeira island.</title>
        <authorList>
            <person name="Tomihara K."/>
            <person name="Llopart A."/>
            <person name="Yamamoto D."/>
        </authorList>
    </citation>
    <scope>NUCLEOTIDE SEQUENCE [LARGE SCALE GENOMIC DNA]</scope>
    <source>
        <strain evidence="2 3">RF1</strain>
    </source>
</reference>
<feature type="compositionally biased region" description="Acidic residues" evidence="1">
    <location>
        <begin position="120"/>
        <end position="130"/>
    </location>
</feature>
<evidence type="ECO:0000313" key="3">
    <source>
        <dbReference type="Proteomes" id="UP001500889"/>
    </source>
</evidence>
<keyword evidence="3" id="KW-1185">Reference proteome</keyword>
<dbReference type="Proteomes" id="UP001500889">
    <property type="component" value="Chromosome J"/>
</dbReference>
<gene>
    <name evidence="2" type="ORF">DMAD_06573</name>
</gene>